<gene>
    <name evidence="2" type="ORF">JCM19235_5127</name>
</gene>
<sequence length="63" mass="7100">MKPYQQQDTMISVQVVLDMIADILEETEPSVVNKEMAESLQKSREKNKKCAGQTKKIGISEDS</sequence>
<accession>A0A090RPW3</accession>
<dbReference type="STRING" id="990268.JCM19235_5127"/>
<comment type="caution">
    <text evidence="2">The sequence shown here is derived from an EMBL/GenBank/DDBJ whole genome shotgun (WGS) entry which is preliminary data.</text>
</comment>
<dbReference type="AlphaFoldDB" id="A0A090RPW3"/>
<evidence type="ECO:0000256" key="1">
    <source>
        <dbReference type="SAM" id="MobiDB-lite"/>
    </source>
</evidence>
<evidence type="ECO:0000313" key="2">
    <source>
        <dbReference type="EMBL" id="GAL16578.1"/>
    </source>
</evidence>
<dbReference type="Proteomes" id="UP000029228">
    <property type="component" value="Unassembled WGS sequence"/>
</dbReference>
<dbReference type="EMBL" id="BBMR01000001">
    <property type="protein sequence ID" value="GAL16578.1"/>
    <property type="molecule type" value="Genomic_DNA"/>
</dbReference>
<keyword evidence="3" id="KW-1185">Reference proteome</keyword>
<protein>
    <submittedName>
        <fullName evidence="2">Uncharacterized protein</fullName>
    </submittedName>
</protein>
<name>A0A090RPW3_9VIBR</name>
<evidence type="ECO:0000313" key="3">
    <source>
        <dbReference type="Proteomes" id="UP000029228"/>
    </source>
</evidence>
<proteinExistence type="predicted"/>
<organism evidence="2 3">
    <name type="scientific">Vibrio maritimus</name>
    <dbReference type="NCBI Taxonomy" id="990268"/>
    <lineage>
        <taxon>Bacteria</taxon>
        <taxon>Pseudomonadati</taxon>
        <taxon>Pseudomonadota</taxon>
        <taxon>Gammaproteobacteria</taxon>
        <taxon>Vibrionales</taxon>
        <taxon>Vibrionaceae</taxon>
        <taxon>Vibrio</taxon>
    </lineage>
</organism>
<reference evidence="2 3" key="1">
    <citation type="submission" date="2014-09" db="EMBL/GenBank/DDBJ databases">
        <title>Vibrio maritimus JCM 19235. (C45) whole genome shotgun sequence.</title>
        <authorList>
            <person name="Sawabe T."/>
            <person name="Meirelles P."/>
            <person name="Nakanishi M."/>
            <person name="Sayaka M."/>
            <person name="Hattori M."/>
            <person name="Ohkuma M."/>
        </authorList>
    </citation>
    <scope>NUCLEOTIDE SEQUENCE [LARGE SCALE GENOMIC DNA]</scope>
    <source>
        <strain evidence="3">JCM19235</strain>
    </source>
</reference>
<feature type="region of interest" description="Disordered" evidence="1">
    <location>
        <begin position="36"/>
        <end position="63"/>
    </location>
</feature>